<keyword evidence="3" id="KW-1185">Reference proteome</keyword>
<dbReference type="AlphaFoldDB" id="A0A420BHD5"/>
<comment type="caution">
    <text evidence="2">The sequence shown here is derived from an EMBL/GenBank/DDBJ whole genome shotgun (WGS) entry which is preliminary data.</text>
</comment>
<name>A0A420BHD5_SPHD1</name>
<evidence type="ECO:0008006" key="4">
    <source>
        <dbReference type="Google" id="ProtNLM"/>
    </source>
</evidence>
<reference evidence="2 3" key="1">
    <citation type="submission" date="2018-09" db="EMBL/GenBank/DDBJ databases">
        <title>Genomic Encyclopedia of Type Strains, Phase III (KMG-III): the genomes of soil and plant-associated and newly described type strains.</title>
        <authorList>
            <person name="Whitman W."/>
        </authorList>
    </citation>
    <scope>NUCLEOTIDE SEQUENCE [LARGE SCALE GENOMIC DNA]</scope>
    <source>
        <strain evidence="2 3">CECT 7938</strain>
    </source>
</reference>
<feature type="transmembrane region" description="Helical" evidence="1">
    <location>
        <begin position="45"/>
        <end position="65"/>
    </location>
</feature>
<keyword evidence="1" id="KW-0472">Membrane</keyword>
<dbReference type="InterPro" id="IPR049713">
    <property type="entry name" value="Pr6Pr-like"/>
</dbReference>
<feature type="transmembrane region" description="Helical" evidence="1">
    <location>
        <begin position="77"/>
        <end position="101"/>
    </location>
</feature>
<sequence length="208" mass="23897">MILSQRSLAAFIAILSWTAIGAQFLISCSNSSIAISELVVRFFSYFTILTNLMVAICCTSIVLFPKNKIGLFFAKPTIITAVTLYILIVGLIYNLILRFLWQPAGIARIVDEMLHSLIPILVLIYWWSMIDQRIIHWRSIFSWLLYPFVYLLYTLWHGALSGFYPYPFVDVSELGMNRVLTNSVVITVVFLLIGLLLIRINRRIAKKR</sequence>
<evidence type="ECO:0000313" key="3">
    <source>
        <dbReference type="Proteomes" id="UP000286246"/>
    </source>
</evidence>
<feature type="transmembrane region" description="Helical" evidence="1">
    <location>
        <begin position="179"/>
        <end position="198"/>
    </location>
</feature>
<protein>
    <recommendedName>
        <fullName evidence="4">FAR-17a/AIG1-like protein</fullName>
    </recommendedName>
</protein>
<dbReference type="PROSITE" id="PS51257">
    <property type="entry name" value="PROKAR_LIPOPROTEIN"/>
    <property type="match status" value="1"/>
</dbReference>
<evidence type="ECO:0000313" key="2">
    <source>
        <dbReference type="EMBL" id="RKE56087.1"/>
    </source>
</evidence>
<accession>A0A420BHD5</accession>
<evidence type="ECO:0000256" key="1">
    <source>
        <dbReference type="SAM" id="Phobius"/>
    </source>
</evidence>
<proteinExistence type="predicted"/>
<keyword evidence="1" id="KW-0812">Transmembrane</keyword>
<gene>
    <name evidence="2" type="ORF">DFQ12_0939</name>
</gene>
<dbReference type="NCBIfam" id="NF038065">
    <property type="entry name" value="Pr6Pr"/>
    <property type="match status" value="1"/>
</dbReference>
<dbReference type="Proteomes" id="UP000286246">
    <property type="component" value="Unassembled WGS sequence"/>
</dbReference>
<organism evidence="2 3">
    <name type="scientific">Sphingobacterium detergens</name>
    <dbReference type="NCBI Taxonomy" id="1145106"/>
    <lineage>
        <taxon>Bacteria</taxon>
        <taxon>Pseudomonadati</taxon>
        <taxon>Bacteroidota</taxon>
        <taxon>Sphingobacteriia</taxon>
        <taxon>Sphingobacteriales</taxon>
        <taxon>Sphingobacteriaceae</taxon>
        <taxon>Sphingobacterium</taxon>
    </lineage>
</organism>
<feature type="transmembrane region" description="Helical" evidence="1">
    <location>
        <begin position="113"/>
        <end position="128"/>
    </location>
</feature>
<keyword evidence="1" id="KW-1133">Transmembrane helix</keyword>
<dbReference type="EMBL" id="RAPY01000001">
    <property type="protein sequence ID" value="RKE56087.1"/>
    <property type="molecule type" value="Genomic_DNA"/>
</dbReference>
<feature type="transmembrane region" description="Helical" evidence="1">
    <location>
        <begin position="140"/>
        <end position="159"/>
    </location>
</feature>